<keyword evidence="1" id="KW-0433">Leucine-rich repeat</keyword>
<organism evidence="3 4">
    <name type="scientific">Stephania japonica</name>
    <dbReference type="NCBI Taxonomy" id="461633"/>
    <lineage>
        <taxon>Eukaryota</taxon>
        <taxon>Viridiplantae</taxon>
        <taxon>Streptophyta</taxon>
        <taxon>Embryophyta</taxon>
        <taxon>Tracheophyta</taxon>
        <taxon>Spermatophyta</taxon>
        <taxon>Magnoliopsida</taxon>
        <taxon>Ranunculales</taxon>
        <taxon>Menispermaceae</taxon>
        <taxon>Menispermoideae</taxon>
        <taxon>Cissampelideae</taxon>
        <taxon>Stephania</taxon>
    </lineage>
</organism>
<dbReference type="PANTHER" id="PTHR36766">
    <property type="entry name" value="PLANT BROAD-SPECTRUM MILDEW RESISTANCE PROTEIN RPW8"/>
    <property type="match status" value="1"/>
</dbReference>
<reference evidence="3 4" key="1">
    <citation type="submission" date="2024-01" db="EMBL/GenBank/DDBJ databases">
        <title>Genome assemblies of Stephania.</title>
        <authorList>
            <person name="Yang L."/>
        </authorList>
    </citation>
    <scope>NUCLEOTIDE SEQUENCE [LARGE SCALE GENOMIC DNA]</scope>
    <source>
        <strain evidence="3">QJT</strain>
        <tissue evidence="3">Leaf</tissue>
    </source>
</reference>
<evidence type="ECO:0000313" key="4">
    <source>
        <dbReference type="Proteomes" id="UP001417504"/>
    </source>
</evidence>
<dbReference type="EMBL" id="JBBNAE010000003">
    <property type="protein sequence ID" value="KAK9137567.1"/>
    <property type="molecule type" value="Genomic_DNA"/>
</dbReference>
<protein>
    <recommendedName>
        <fullName evidence="2">R13L1/DRL21-like LRR repeat region domain-containing protein</fullName>
    </recommendedName>
</protein>
<dbReference type="SUPFAM" id="SSF52047">
    <property type="entry name" value="RNI-like"/>
    <property type="match status" value="1"/>
</dbReference>
<comment type="caution">
    <text evidence="3">The sequence shown here is derived from an EMBL/GenBank/DDBJ whole genome shotgun (WGS) entry which is preliminary data.</text>
</comment>
<feature type="domain" description="R13L1/DRL21-like LRR repeat region" evidence="2">
    <location>
        <begin position="430"/>
        <end position="493"/>
    </location>
</feature>
<dbReference type="Pfam" id="PF25019">
    <property type="entry name" value="LRR_R13L1-DRL21"/>
    <property type="match status" value="2"/>
</dbReference>
<accession>A0AAP0JRB8</accession>
<keyword evidence="4" id="KW-1185">Reference proteome</keyword>
<dbReference type="InterPro" id="IPR032675">
    <property type="entry name" value="LRR_dom_sf"/>
</dbReference>
<evidence type="ECO:0000313" key="3">
    <source>
        <dbReference type="EMBL" id="KAK9137567.1"/>
    </source>
</evidence>
<dbReference type="InterPro" id="IPR026906">
    <property type="entry name" value="LRR_5"/>
</dbReference>
<sequence>MRVKEASLAKGANLSEKRNLRELRLHLDSPWSAGGGDEDELLVFEALRPYTNLQRLSIKGFGGVEFPAWLSNGSDLPNLKTLLLRSMANLKEWLVGDGVMFPCLEELLIKDCPNLSKTPEHMFPSLKSLKLENVGGMGVVSITSSLTSLTSFIIAGCKGLEFLQEGLVSNNSQLNTVLIRNCPKLQAFREEGLASAAADEILPNRFLCCIDESDFYFESEGISIRDCPELESLGKGFLSSLVFLESLDVGNYGKLKYIELSQSLTELRKLCFDNCGNLRQLPSKEQMLQLTSPNELTIRGCPAISSIDLPTLPSLLELEIYNCPTISSIDLSTLPSLRELSIYFCRPISSIDLPTLPSLRELKITYCEGLQGLQGLQFLTALKELRLGPFSEELNDFPFALESNNPLILPSLRQLSIDGWAALQSLPHQLQRLTTLKSLCICNFSQLTELPEWLGNLTSLEELRIYWCGNLRHLPSKEQMHRLTFLKTLYIYDCPRLKERCSREWEGDDPEWPKISHITFLYL</sequence>
<proteinExistence type="predicted"/>
<dbReference type="InterPro" id="IPR056789">
    <property type="entry name" value="LRR_R13L1-DRL21"/>
</dbReference>
<evidence type="ECO:0000256" key="1">
    <source>
        <dbReference type="ARBA" id="ARBA00022614"/>
    </source>
</evidence>
<feature type="domain" description="R13L1/DRL21-like LRR repeat region" evidence="2">
    <location>
        <begin position="3"/>
        <end position="112"/>
    </location>
</feature>
<dbReference type="PANTHER" id="PTHR36766:SF70">
    <property type="entry name" value="DISEASE RESISTANCE PROTEIN RGA4"/>
    <property type="match status" value="1"/>
</dbReference>
<name>A0AAP0JRB8_9MAGN</name>
<dbReference type="Pfam" id="PF13306">
    <property type="entry name" value="LRR_5"/>
    <property type="match status" value="1"/>
</dbReference>
<dbReference type="Gene3D" id="3.80.10.10">
    <property type="entry name" value="Ribonuclease Inhibitor"/>
    <property type="match status" value="3"/>
</dbReference>
<dbReference type="AlphaFoldDB" id="A0AAP0JRB8"/>
<evidence type="ECO:0000259" key="2">
    <source>
        <dbReference type="Pfam" id="PF25019"/>
    </source>
</evidence>
<gene>
    <name evidence="3" type="ORF">Sjap_008161</name>
</gene>
<dbReference type="Proteomes" id="UP001417504">
    <property type="component" value="Unassembled WGS sequence"/>
</dbReference>
<dbReference type="SUPFAM" id="SSF52058">
    <property type="entry name" value="L domain-like"/>
    <property type="match status" value="1"/>
</dbReference>